<evidence type="ECO:0000313" key="9">
    <source>
        <dbReference type="EMBL" id="ABU56714.1"/>
    </source>
</evidence>
<dbReference type="InterPro" id="IPR026022">
    <property type="entry name" value="PhoU_dom"/>
</dbReference>
<dbReference type="STRING" id="383372.Rcas_0585"/>
<dbReference type="GO" id="GO:0030643">
    <property type="term" value="P:intracellular phosphate ion homeostasis"/>
    <property type="evidence" value="ECO:0007669"/>
    <property type="project" value="InterPro"/>
</dbReference>
<evidence type="ECO:0000313" key="10">
    <source>
        <dbReference type="Proteomes" id="UP000000263"/>
    </source>
</evidence>
<dbReference type="RefSeq" id="WP_012119145.1">
    <property type="nucleotide sequence ID" value="NC_009767.1"/>
</dbReference>
<feature type="domain" description="PhoU" evidence="8">
    <location>
        <begin position="116"/>
        <end position="201"/>
    </location>
</feature>
<keyword evidence="10" id="KW-1185">Reference proteome</keyword>
<evidence type="ECO:0000256" key="2">
    <source>
        <dbReference type="ARBA" id="ARBA00008107"/>
    </source>
</evidence>
<accession>A7NGW7</accession>
<name>A7NGW7_ROSCS</name>
<protein>
    <recommendedName>
        <fullName evidence="7">Phosphate-specific transport system accessory protein PhoU</fullName>
    </recommendedName>
</protein>
<keyword evidence="4 7" id="KW-0813">Transport</keyword>
<dbReference type="GO" id="GO:0045936">
    <property type="term" value="P:negative regulation of phosphate metabolic process"/>
    <property type="evidence" value="ECO:0007669"/>
    <property type="project" value="InterPro"/>
</dbReference>
<dbReference type="PANTHER" id="PTHR42930:SF3">
    <property type="entry name" value="PHOSPHATE-SPECIFIC TRANSPORT SYSTEM ACCESSORY PROTEIN PHOU"/>
    <property type="match status" value="1"/>
</dbReference>
<dbReference type="EMBL" id="CP000804">
    <property type="protein sequence ID" value="ABU56714.1"/>
    <property type="molecule type" value="Genomic_DNA"/>
</dbReference>
<sequence>MVHDYDYLRHTLDAMGRRVKDALHESLQALRRSDAIGAQRVVHDDPDINALQQAVEDRIARFITQRQPLLRDLRRVLAMLTVAGELERIGDYAKQVAERVRRSRDEQHPLLLTAELLELGAMTEDMLSASIDAFLAEDVVAARSVAALDDQIDARRRAIIAALRQAALNDASLFDAAIAAIDITRALERVADRATNIAERTVYLATATHETLNE</sequence>
<dbReference type="Proteomes" id="UP000000263">
    <property type="component" value="Chromosome"/>
</dbReference>
<comment type="similarity">
    <text evidence="2 7">Belongs to the PhoU family.</text>
</comment>
<keyword evidence="5 7" id="KW-0963">Cytoplasm</keyword>
<gene>
    <name evidence="9" type="ordered locus">Rcas_0585</name>
</gene>
<evidence type="ECO:0000256" key="5">
    <source>
        <dbReference type="ARBA" id="ARBA00022490"/>
    </source>
</evidence>
<dbReference type="HOGENOM" id="CLU_078518_2_0_0"/>
<dbReference type="PANTHER" id="PTHR42930">
    <property type="entry name" value="PHOSPHATE-SPECIFIC TRANSPORT SYSTEM ACCESSORY PROTEIN PHOU"/>
    <property type="match status" value="1"/>
</dbReference>
<dbReference type="PIRSF" id="PIRSF003107">
    <property type="entry name" value="PhoU"/>
    <property type="match status" value="1"/>
</dbReference>
<dbReference type="AlphaFoldDB" id="A7NGW7"/>
<dbReference type="SUPFAM" id="SSF109755">
    <property type="entry name" value="PhoU-like"/>
    <property type="match status" value="1"/>
</dbReference>
<comment type="function">
    <text evidence="7">Plays a role in the regulation of phosphate uptake.</text>
</comment>
<comment type="subcellular location">
    <subcellularLocation>
        <location evidence="1 7">Cytoplasm</location>
    </subcellularLocation>
</comment>
<evidence type="ECO:0000256" key="4">
    <source>
        <dbReference type="ARBA" id="ARBA00022448"/>
    </source>
</evidence>
<dbReference type="GO" id="GO:0006817">
    <property type="term" value="P:phosphate ion transport"/>
    <property type="evidence" value="ECO:0007669"/>
    <property type="project" value="UniProtKB-KW"/>
</dbReference>
<dbReference type="GO" id="GO:0005737">
    <property type="term" value="C:cytoplasm"/>
    <property type="evidence" value="ECO:0007669"/>
    <property type="project" value="UniProtKB-SubCell"/>
</dbReference>
<feature type="domain" description="PhoU" evidence="8">
    <location>
        <begin position="14"/>
        <end position="100"/>
    </location>
</feature>
<evidence type="ECO:0000256" key="6">
    <source>
        <dbReference type="ARBA" id="ARBA00022592"/>
    </source>
</evidence>
<organism evidence="9 10">
    <name type="scientific">Roseiflexus castenholzii (strain DSM 13941 / HLO8)</name>
    <dbReference type="NCBI Taxonomy" id="383372"/>
    <lineage>
        <taxon>Bacteria</taxon>
        <taxon>Bacillati</taxon>
        <taxon>Chloroflexota</taxon>
        <taxon>Chloroflexia</taxon>
        <taxon>Chloroflexales</taxon>
        <taxon>Roseiflexineae</taxon>
        <taxon>Roseiflexaceae</taxon>
        <taxon>Roseiflexus</taxon>
    </lineage>
</organism>
<evidence type="ECO:0000259" key="8">
    <source>
        <dbReference type="Pfam" id="PF01895"/>
    </source>
</evidence>
<comment type="subunit">
    <text evidence="3 7">Homodimer.</text>
</comment>
<evidence type="ECO:0000256" key="1">
    <source>
        <dbReference type="ARBA" id="ARBA00004496"/>
    </source>
</evidence>
<keyword evidence="6 7" id="KW-0592">Phosphate transport</keyword>
<dbReference type="Gene3D" id="1.20.58.220">
    <property type="entry name" value="Phosphate transport system protein phou homolog 2, domain 2"/>
    <property type="match status" value="1"/>
</dbReference>
<dbReference type="Pfam" id="PF01895">
    <property type="entry name" value="PhoU"/>
    <property type="match status" value="2"/>
</dbReference>
<evidence type="ECO:0000256" key="7">
    <source>
        <dbReference type="PIRNR" id="PIRNR003107"/>
    </source>
</evidence>
<dbReference type="eggNOG" id="COG0704">
    <property type="taxonomic scope" value="Bacteria"/>
</dbReference>
<dbReference type="InterPro" id="IPR028366">
    <property type="entry name" value="PhoU"/>
</dbReference>
<dbReference type="FunFam" id="1.20.58.220:FF:000004">
    <property type="entry name" value="Phosphate-specific transport system accessory protein PhoU"/>
    <property type="match status" value="1"/>
</dbReference>
<dbReference type="NCBIfam" id="TIGR02135">
    <property type="entry name" value="phoU_full"/>
    <property type="match status" value="1"/>
</dbReference>
<dbReference type="OrthoDB" id="9814256at2"/>
<evidence type="ECO:0000256" key="3">
    <source>
        <dbReference type="ARBA" id="ARBA00011738"/>
    </source>
</evidence>
<reference evidence="9 10" key="1">
    <citation type="submission" date="2007-08" db="EMBL/GenBank/DDBJ databases">
        <title>Complete sequence of Roseiflexus castenholzii DSM 13941.</title>
        <authorList>
            <consortium name="US DOE Joint Genome Institute"/>
            <person name="Copeland A."/>
            <person name="Lucas S."/>
            <person name="Lapidus A."/>
            <person name="Barry K."/>
            <person name="Glavina del Rio T."/>
            <person name="Dalin E."/>
            <person name="Tice H."/>
            <person name="Pitluck S."/>
            <person name="Thompson L.S."/>
            <person name="Brettin T."/>
            <person name="Bruce D."/>
            <person name="Detter J.C."/>
            <person name="Han C."/>
            <person name="Tapia R."/>
            <person name="Schmutz J."/>
            <person name="Larimer F."/>
            <person name="Land M."/>
            <person name="Hauser L."/>
            <person name="Kyrpides N."/>
            <person name="Mikhailova N."/>
            <person name="Bryant D.A."/>
            <person name="Hanada S."/>
            <person name="Tsukatani Y."/>
            <person name="Richardson P."/>
        </authorList>
    </citation>
    <scope>NUCLEOTIDE SEQUENCE [LARGE SCALE GENOMIC DNA]</scope>
    <source>
        <strain evidence="10">DSM 13941 / HLO8</strain>
    </source>
</reference>
<proteinExistence type="inferred from homology"/>
<dbReference type="KEGG" id="rca:Rcas_0585"/>
<dbReference type="InterPro" id="IPR038078">
    <property type="entry name" value="PhoU-like_sf"/>
</dbReference>